<dbReference type="InterPro" id="IPR027897">
    <property type="entry name" value="DUF4559"/>
</dbReference>
<dbReference type="Proteomes" id="UP000515135">
    <property type="component" value="Unplaced"/>
</dbReference>
<dbReference type="InterPro" id="IPR043128">
    <property type="entry name" value="Rev_trsase/Diguanyl_cyclase"/>
</dbReference>
<dbReference type="PANTHER" id="PTHR46312">
    <property type="entry name" value="NACHT DOMAIN-CONTAINING PROTEIN"/>
    <property type="match status" value="1"/>
</dbReference>
<evidence type="ECO:0000313" key="2">
    <source>
        <dbReference type="Proteomes" id="UP000515135"/>
    </source>
</evidence>
<dbReference type="GeneID" id="109473239"/>
<dbReference type="OrthoDB" id="120976at2759"/>
<gene>
    <name evidence="3" type="primary">LOC109473239</name>
</gene>
<evidence type="ECO:0000313" key="3">
    <source>
        <dbReference type="RefSeq" id="XP_019628673.1"/>
    </source>
</evidence>
<reference evidence="3" key="1">
    <citation type="submission" date="2025-08" db="UniProtKB">
        <authorList>
            <consortium name="RefSeq"/>
        </authorList>
    </citation>
    <scope>IDENTIFICATION</scope>
    <source>
        <tissue evidence="3">Gonad</tissue>
    </source>
</reference>
<dbReference type="PROSITE" id="PS50837">
    <property type="entry name" value="NACHT"/>
    <property type="match status" value="1"/>
</dbReference>
<dbReference type="SUPFAM" id="SSF56672">
    <property type="entry name" value="DNA/RNA polymerases"/>
    <property type="match status" value="1"/>
</dbReference>
<dbReference type="InterPro" id="IPR043502">
    <property type="entry name" value="DNA/RNA_pol_sf"/>
</dbReference>
<feature type="domain" description="NACHT" evidence="1">
    <location>
        <begin position="349"/>
        <end position="478"/>
    </location>
</feature>
<dbReference type="SUPFAM" id="SSF52540">
    <property type="entry name" value="P-loop containing nucleoside triphosphate hydrolases"/>
    <property type="match status" value="1"/>
</dbReference>
<organism evidence="2 3">
    <name type="scientific">Branchiostoma belcheri</name>
    <name type="common">Amphioxus</name>
    <dbReference type="NCBI Taxonomy" id="7741"/>
    <lineage>
        <taxon>Eukaryota</taxon>
        <taxon>Metazoa</taxon>
        <taxon>Chordata</taxon>
        <taxon>Cephalochordata</taxon>
        <taxon>Leptocardii</taxon>
        <taxon>Amphioxiformes</taxon>
        <taxon>Branchiostomatidae</taxon>
        <taxon>Branchiostoma</taxon>
    </lineage>
</organism>
<dbReference type="Pfam" id="PF05729">
    <property type="entry name" value="NACHT"/>
    <property type="match status" value="1"/>
</dbReference>
<accession>A0A6P4YWF7</accession>
<dbReference type="Gene3D" id="3.30.70.270">
    <property type="match status" value="1"/>
</dbReference>
<proteinExistence type="predicted"/>
<dbReference type="InterPro" id="IPR027417">
    <property type="entry name" value="P-loop_NTPase"/>
</dbReference>
<dbReference type="InterPro" id="IPR007111">
    <property type="entry name" value="NACHT_NTPase"/>
</dbReference>
<name>A0A6P4YWF7_BRABE</name>
<evidence type="ECO:0000259" key="1">
    <source>
        <dbReference type="PROSITE" id="PS50837"/>
    </source>
</evidence>
<sequence length="868" mass="97642">MRIGWSNCTPSKWSKEPWEVAKVFMPKDPTADNTGPEKSDPAALLNFLIHCTYCKKYVRVKSSQKVIEVRNQTMHSKDLTFDPQTFNNHMDKLLRLMGDRNLTSDPAAQKAADEILKIKKSEFHIGANKACLDAEIRVFREFMAEQEKFLQLHKEELEDHGTRLDSLEGSIPPVEEILKTLGPILDIVNNNPDLQHFLKDQAMELFTISQQLQDRLGNVEGAVSQLEETVAEHGVQIDVNTRLHEEISDKISDVQQKLGQLKPPSSSTSFSSDEQTSAFTSALTTNYSNTLKTLKPLPWDDRFCLDLDKIFTRLLLISTKGLEDRAVFYKSLDDVFDHQPESPGLSKRFNVLVVGDAGSGKSTLFSKTALDWSCKKGRLADRKKIVLLIRLREVEPGESIAEIVWDQCVTKSAKGISISSIETCLQDYESDLVFLLDGYDELVPDAKGPKQAVPELLAKKWYPNCMVIVTSRPSSGIERYMAVDCRVKVLGFSSPLVDKYVPLYFKSVGKPDLVDSLVKVLDSKANIVARGLIQTPMFLMLICVLWEENPTIVQFPVTMSGLYQELLTCVIRKYCVREGLPIPSNKKEIPSEVSAGLCHLGKLALESLLRGESHVVLEKTAASQNTDVLLKLGLVSKEVSASRLHPREQLNFPHKSMQEFLAARYFADRVNTSSDDLHSLVSLDTLSAVLRRRNLVQFICGCGGKVTSKLLEHLNNLYVTEGASLLVNIRKWDDEEQDYVEYFGKGKCLQSLCMMSLYEGHDAQHLPILSNVFSSLDLYINELPRVLRRHQEHGCKLKPKKCIMFRRQVRYVGKLVTAEGYTMDPEDMAAVNALKEKTPTTVGDVRKLLGFLGGQKTTREYSANSRNS</sequence>
<protein>
    <submittedName>
        <fullName evidence="3">Uncharacterized protein LOC109473239</fullName>
    </submittedName>
</protein>
<dbReference type="RefSeq" id="XP_019628673.1">
    <property type="nucleotide sequence ID" value="XM_019773114.1"/>
</dbReference>
<dbReference type="AlphaFoldDB" id="A0A6P4YWF7"/>
<keyword evidence="2" id="KW-1185">Reference proteome</keyword>
<dbReference type="Gene3D" id="3.40.50.300">
    <property type="entry name" value="P-loop containing nucleotide triphosphate hydrolases"/>
    <property type="match status" value="1"/>
</dbReference>
<dbReference type="Pfam" id="PF15112">
    <property type="entry name" value="DUF4559"/>
    <property type="match status" value="1"/>
</dbReference>
<dbReference type="KEGG" id="bbel:109473239"/>
<dbReference type="PANTHER" id="PTHR46312:SF2">
    <property type="entry name" value="NUCLEOTIDE-BINDING OLIGOMERIZATION DOMAIN-CONTAINING PROTEIN 2-LIKE"/>
    <property type="match status" value="1"/>
</dbReference>